<evidence type="ECO:0008006" key="4">
    <source>
        <dbReference type="Google" id="ProtNLM"/>
    </source>
</evidence>
<sequence>MSAITNVFKLLVPSHITSVDLMGSWDNYSTRNSMINLGEGNWGITLTFTGDSSSRFWYYYILDGYFESHDPNEPTTIEPTRNITLNILDPSAIYAYDSDTSGSISPVDSFGGRSSSSNTSVDSFSDKEFRSSSPDSVCSGPKLYQPIPKNPMGNHKLTLDTNFDRYSMITTAATISPSSPLSGYRSGRSSGGVSPAQSICSSCTGTTFEEDSLPGTPICNCSLSAHEGSCNPRDFFRKQFELDSVDDESASDSDGSMPHTKLRLSKGYSKDYRLSRTEQWALEEATRKLALH</sequence>
<feature type="region of interest" description="Disordered" evidence="1">
    <location>
        <begin position="107"/>
        <end position="137"/>
    </location>
</feature>
<protein>
    <recommendedName>
        <fullName evidence="4">AMP-activated protein kinase glycogen-binding domain-containing protein</fullName>
    </recommendedName>
</protein>
<dbReference type="STRING" id="1160509.A0A3N4IL91"/>
<dbReference type="InterPro" id="IPR013783">
    <property type="entry name" value="Ig-like_fold"/>
</dbReference>
<reference evidence="2 3" key="1">
    <citation type="journal article" date="2018" name="Nat. Ecol. Evol.">
        <title>Pezizomycetes genomes reveal the molecular basis of ectomycorrhizal truffle lifestyle.</title>
        <authorList>
            <person name="Murat C."/>
            <person name="Payen T."/>
            <person name="Noel B."/>
            <person name="Kuo A."/>
            <person name="Morin E."/>
            <person name="Chen J."/>
            <person name="Kohler A."/>
            <person name="Krizsan K."/>
            <person name="Balestrini R."/>
            <person name="Da Silva C."/>
            <person name="Montanini B."/>
            <person name="Hainaut M."/>
            <person name="Levati E."/>
            <person name="Barry K.W."/>
            <person name="Belfiori B."/>
            <person name="Cichocki N."/>
            <person name="Clum A."/>
            <person name="Dockter R.B."/>
            <person name="Fauchery L."/>
            <person name="Guy J."/>
            <person name="Iotti M."/>
            <person name="Le Tacon F."/>
            <person name="Lindquist E.A."/>
            <person name="Lipzen A."/>
            <person name="Malagnac F."/>
            <person name="Mello A."/>
            <person name="Molinier V."/>
            <person name="Miyauchi S."/>
            <person name="Poulain J."/>
            <person name="Riccioni C."/>
            <person name="Rubini A."/>
            <person name="Sitrit Y."/>
            <person name="Splivallo R."/>
            <person name="Traeger S."/>
            <person name="Wang M."/>
            <person name="Zifcakova L."/>
            <person name="Wipf D."/>
            <person name="Zambonelli A."/>
            <person name="Paolocci F."/>
            <person name="Nowrousian M."/>
            <person name="Ottonello S."/>
            <person name="Baldrian P."/>
            <person name="Spatafora J.W."/>
            <person name="Henrissat B."/>
            <person name="Nagy L.G."/>
            <person name="Aury J.M."/>
            <person name="Wincker P."/>
            <person name="Grigoriev I.V."/>
            <person name="Bonfante P."/>
            <person name="Martin F.M."/>
        </authorList>
    </citation>
    <scope>NUCLEOTIDE SEQUENCE [LARGE SCALE GENOMIC DNA]</scope>
    <source>
        <strain evidence="2 3">RN42</strain>
    </source>
</reference>
<proteinExistence type="predicted"/>
<evidence type="ECO:0000313" key="2">
    <source>
        <dbReference type="EMBL" id="RPA86177.1"/>
    </source>
</evidence>
<dbReference type="OrthoDB" id="5364946at2759"/>
<dbReference type="PANTHER" id="PTHR40625">
    <property type="entry name" value="GTP-BINDING PROTEIN ESDC-RELATED"/>
    <property type="match status" value="1"/>
</dbReference>
<dbReference type="EMBL" id="ML119650">
    <property type="protein sequence ID" value="RPA86177.1"/>
    <property type="molecule type" value="Genomic_DNA"/>
</dbReference>
<dbReference type="Gene3D" id="2.60.40.10">
    <property type="entry name" value="Immunoglobulins"/>
    <property type="match status" value="1"/>
</dbReference>
<dbReference type="InterPro" id="IPR014756">
    <property type="entry name" value="Ig_E-set"/>
</dbReference>
<evidence type="ECO:0000256" key="1">
    <source>
        <dbReference type="SAM" id="MobiDB-lite"/>
    </source>
</evidence>
<gene>
    <name evidence="2" type="ORF">BJ508DRAFT_147302</name>
</gene>
<organism evidence="2 3">
    <name type="scientific">Ascobolus immersus RN42</name>
    <dbReference type="NCBI Taxonomy" id="1160509"/>
    <lineage>
        <taxon>Eukaryota</taxon>
        <taxon>Fungi</taxon>
        <taxon>Dikarya</taxon>
        <taxon>Ascomycota</taxon>
        <taxon>Pezizomycotina</taxon>
        <taxon>Pezizomycetes</taxon>
        <taxon>Pezizales</taxon>
        <taxon>Ascobolaceae</taxon>
        <taxon>Ascobolus</taxon>
    </lineage>
</organism>
<dbReference type="PANTHER" id="PTHR40625:SF2">
    <property type="entry name" value="GTP-BINDING PROTEIN ESDC"/>
    <property type="match status" value="1"/>
</dbReference>
<dbReference type="AlphaFoldDB" id="A0A3N4IL91"/>
<keyword evidence="3" id="KW-1185">Reference proteome</keyword>
<feature type="compositionally biased region" description="Low complexity" evidence="1">
    <location>
        <begin position="107"/>
        <end position="123"/>
    </location>
</feature>
<dbReference type="SUPFAM" id="SSF81296">
    <property type="entry name" value="E set domains"/>
    <property type="match status" value="1"/>
</dbReference>
<dbReference type="Proteomes" id="UP000275078">
    <property type="component" value="Unassembled WGS sequence"/>
</dbReference>
<evidence type="ECO:0000313" key="3">
    <source>
        <dbReference type="Proteomes" id="UP000275078"/>
    </source>
</evidence>
<name>A0A3N4IL91_ASCIM</name>
<accession>A0A3N4IL91</accession>